<dbReference type="GO" id="GO:0016787">
    <property type="term" value="F:hydrolase activity"/>
    <property type="evidence" value="ECO:0007669"/>
    <property type="project" value="UniProtKB-KW"/>
</dbReference>
<gene>
    <name evidence="5" type="ORF">ACH3VR_22285</name>
</gene>
<evidence type="ECO:0000313" key="5">
    <source>
        <dbReference type="EMBL" id="MFH8253113.1"/>
    </source>
</evidence>
<evidence type="ECO:0000256" key="3">
    <source>
        <dbReference type="ARBA" id="ARBA00023295"/>
    </source>
</evidence>
<sequence length="335" mass="37625">MLILPDLWTWDFWTTEARGVHHLFFLMAPTALGDPDLRHQNARIGHATSTDLREWEFLGEVLRPGEPGAWDDFATWTGSVIPTEDGWHMYYTGASTKEDGLVQRIGRARSRDLHTWTKDDAFMVEMDPRWYEELDVSVWFDLTWRDPWVYYDDSVGEYRMLITARANAGAADARGVIGLARSADLESWEVLPPIASPGEFGHMEVPQLEQIGDRWYLIFSAYEWAHSADRTQRGLAVSGTHYLVGDASTGPFRLDSAEFFAGDPRGELYAGRIARAASGDPVFLAFLQFVDGGPFVGGLSDPFPIHVDDRGRLTIEPDPSWRATVPDELAATRSG</sequence>
<evidence type="ECO:0000256" key="2">
    <source>
        <dbReference type="ARBA" id="ARBA00022801"/>
    </source>
</evidence>
<organism evidence="5 6">
    <name type="scientific">Microbacterium alkaliflavum</name>
    <dbReference type="NCBI Taxonomy" id="3248839"/>
    <lineage>
        <taxon>Bacteria</taxon>
        <taxon>Bacillati</taxon>
        <taxon>Actinomycetota</taxon>
        <taxon>Actinomycetes</taxon>
        <taxon>Micrococcales</taxon>
        <taxon>Microbacteriaceae</taxon>
        <taxon>Microbacterium</taxon>
    </lineage>
</organism>
<dbReference type="RefSeq" id="WP_397558538.1">
    <property type="nucleotide sequence ID" value="NZ_JBIQWL010000016.1"/>
</dbReference>
<name>A0ABW7QFG1_9MICO</name>
<comment type="caution">
    <text evidence="5">The sequence shown here is derived from an EMBL/GenBank/DDBJ whole genome shotgun (WGS) entry which is preliminary data.</text>
</comment>
<keyword evidence="3" id="KW-0326">Glycosidase</keyword>
<protein>
    <submittedName>
        <fullName evidence="5">Glycosyl hydrolase family 32</fullName>
    </submittedName>
</protein>
<dbReference type="PANTHER" id="PTHR43101:SF1">
    <property type="entry name" value="BETA-FRUCTOSIDASE"/>
    <property type="match status" value="1"/>
</dbReference>
<dbReference type="InterPro" id="IPR051214">
    <property type="entry name" value="GH32_Enzymes"/>
</dbReference>
<proteinExistence type="inferred from homology"/>
<accession>A0ABW7QFG1</accession>
<comment type="similarity">
    <text evidence="1">Belongs to the glycosyl hydrolase 32 family.</text>
</comment>
<dbReference type="Pfam" id="PF00251">
    <property type="entry name" value="Glyco_hydro_32N"/>
    <property type="match status" value="1"/>
</dbReference>
<dbReference type="Proteomes" id="UP001610861">
    <property type="component" value="Unassembled WGS sequence"/>
</dbReference>
<evidence type="ECO:0000256" key="1">
    <source>
        <dbReference type="ARBA" id="ARBA00009902"/>
    </source>
</evidence>
<dbReference type="InterPro" id="IPR013148">
    <property type="entry name" value="Glyco_hydro_32_N"/>
</dbReference>
<evidence type="ECO:0000259" key="4">
    <source>
        <dbReference type="Pfam" id="PF00251"/>
    </source>
</evidence>
<keyword evidence="6" id="KW-1185">Reference proteome</keyword>
<dbReference type="CDD" id="cd18609">
    <property type="entry name" value="GH32-like"/>
    <property type="match status" value="1"/>
</dbReference>
<keyword evidence="2 5" id="KW-0378">Hydrolase</keyword>
<evidence type="ECO:0000313" key="6">
    <source>
        <dbReference type="Proteomes" id="UP001610861"/>
    </source>
</evidence>
<dbReference type="SUPFAM" id="SSF75005">
    <property type="entry name" value="Arabinanase/levansucrase/invertase"/>
    <property type="match status" value="1"/>
</dbReference>
<reference evidence="5 6" key="1">
    <citation type="submission" date="2024-09" db="EMBL/GenBank/DDBJ databases">
        <authorList>
            <person name="Pan X."/>
        </authorList>
    </citation>
    <scope>NUCLEOTIDE SEQUENCE [LARGE SCALE GENOMIC DNA]</scope>
    <source>
        <strain evidence="5 6">B2969</strain>
    </source>
</reference>
<dbReference type="PANTHER" id="PTHR43101">
    <property type="entry name" value="BETA-FRUCTOSIDASE"/>
    <property type="match status" value="1"/>
</dbReference>
<dbReference type="Gene3D" id="2.115.10.20">
    <property type="entry name" value="Glycosyl hydrolase domain, family 43"/>
    <property type="match status" value="1"/>
</dbReference>
<dbReference type="EMBL" id="JBIQWL010000016">
    <property type="protein sequence ID" value="MFH8253113.1"/>
    <property type="molecule type" value="Genomic_DNA"/>
</dbReference>
<feature type="domain" description="Glycosyl hydrolase family 32 N-terminal" evidence="4">
    <location>
        <begin position="18"/>
        <end position="290"/>
    </location>
</feature>
<dbReference type="InterPro" id="IPR023296">
    <property type="entry name" value="Glyco_hydro_beta-prop_sf"/>
</dbReference>